<proteinExistence type="predicted"/>
<protein>
    <submittedName>
        <fullName evidence="2">Uncharacterized protein</fullName>
    </submittedName>
</protein>
<gene>
    <name evidence="2" type="ORF">SIR_1156</name>
</gene>
<feature type="transmembrane region" description="Helical" evidence="1">
    <location>
        <begin position="20"/>
        <end position="40"/>
    </location>
</feature>
<dbReference type="AlphaFoldDB" id="T1ZGC6"/>
<evidence type="ECO:0000256" key="1">
    <source>
        <dbReference type="SAM" id="Phobius"/>
    </source>
</evidence>
<dbReference type="PATRIC" id="fig|862967.3.peg.1167"/>
<keyword evidence="1" id="KW-0812">Transmembrane</keyword>
<organism evidence="2 3">
    <name type="scientific">Streptococcus intermedius B196</name>
    <dbReference type="NCBI Taxonomy" id="862967"/>
    <lineage>
        <taxon>Bacteria</taxon>
        <taxon>Bacillati</taxon>
        <taxon>Bacillota</taxon>
        <taxon>Bacilli</taxon>
        <taxon>Lactobacillales</taxon>
        <taxon>Streptococcaceae</taxon>
        <taxon>Streptococcus</taxon>
        <taxon>Streptococcus anginosus group</taxon>
    </lineage>
</organism>
<reference evidence="2 3" key="1">
    <citation type="journal article" date="2013" name="BMC Genomics">
        <title>Phylogenetic relationship and virulence inference of Streptococcus Anginosus Group: curated annotation and whole-genome comparative analysis support distinct species designation.</title>
        <authorList>
            <person name="Olson A.B."/>
            <person name="Kent H."/>
            <person name="Sibley C.D."/>
            <person name="Grinwis M.E."/>
            <person name="Mabon P."/>
            <person name="Ouellette C."/>
            <person name="Tyson S."/>
            <person name="Graham M."/>
            <person name="Tyler S.D."/>
            <person name="Van Domselaar G."/>
            <person name="Surette M.G."/>
            <person name="Corbett C.R."/>
        </authorList>
    </citation>
    <scope>NUCLEOTIDE SEQUENCE [LARGE SCALE GENOMIC DNA]</scope>
    <source>
        <strain evidence="2 3">B196</strain>
    </source>
</reference>
<dbReference type="EMBL" id="CP003857">
    <property type="protein sequence ID" value="AGU76517.1"/>
    <property type="molecule type" value="Genomic_DNA"/>
</dbReference>
<accession>T1ZGC6</accession>
<name>T1ZGC6_STRIT</name>
<keyword evidence="1" id="KW-0472">Membrane</keyword>
<evidence type="ECO:0000313" key="3">
    <source>
        <dbReference type="Proteomes" id="UP000016233"/>
    </source>
</evidence>
<evidence type="ECO:0000313" key="2">
    <source>
        <dbReference type="EMBL" id="AGU76517.1"/>
    </source>
</evidence>
<dbReference type="KEGG" id="sib:SIR_1156"/>
<keyword evidence="1" id="KW-1133">Transmembrane helix</keyword>
<keyword evidence="3" id="KW-1185">Reference proteome</keyword>
<dbReference type="Proteomes" id="UP000016233">
    <property type="component" value="Chromosome"/>
</dbReference>
<dbReference type="eggNOG" id="ENOG50303ZT">
    <property type="taxonomic scope" value="Bacteria"/>
</dbReference>
<sequence>MLRYLSFDMVGYKLGGKIMIQIQPYSFISSISLYFTALYLRTVHQFFKIKLRLTHPAQRTFRPTTYFVVQSKFFSFEDATKRIETIRKYDKMGKIILIGEHIDYELLFRNHYLVFGVIDRTNDRSLKFLKEQIWFYLAGIYK</sequence>
<dbReference type="HOGENOM" id="CLU_1894942_0_0_9"/>